<feature type="region of interest" description="Disordered" evidence="1">
    <location>
        <begin position="458"/>
        <end position="488"/>
    </location>
</feature>
<dbReference type="STRING" id="667725.A0A0L0GDD9"/>
<dbReference type="EMBL" id="KQ241630">
    <property type="protein sequence ID" value="KNC86901.1"/>
    <property type="molecule type" value="Genomic_DNA"/>
</dbReference>
<dbReference type="Gene3D" id="3.40.250.10">
    <property type="entry name" value="Rhodanese-like domain"/>
    <property type="match status" value="1"/>
</dbReference>
<dbReference type="PANTHER" id="PTHR43268:SF7">
    <property type="entry name" value="RHODANESE DOMAIN-CONTAINING PROTEIN"/>
    <property type="match status" value="1"/>
</dbReference>
<evidence type="ECO:0000256" key="1">
    <source>
        <dbReference type="SAM" id="MobiDB-lite"/>
    </source>
</evidence>
<dbReference type="RefSeq" id="XP_014160803.1">
    <property type="nucleotide sequence ID" value="XM_014305328.1"/>
</dbReference>
<evidence type="ECO:0000313" key="3">
    <source>
        <dbReference type="EMBL" id="KNC86901.1"/>
    </source>
</evidence>
<gene>
    <name evidence="3" type="ORF">SARC_00946</name>
</gene>
<dbReference type="InterPro" id="IPR040503">
    <property type="entry name" value="TRHO_N"/>
</dbReference>
<dbReference type="SUPFAM" id="SSF52821">
    <property type="entry name" value="Rhodanese/Cell cycle control phosphatase"/>
    <property type="match status" value="1"/>
</dbReference>
<dbReference type="PANTHER" id="PTHR43268">
    <property type="entry name" value="THIOSULFATE SULFURTRANSFERASE/RHODANESE-LIKE DOMAIN-CONTAINING PROTEIN 2"/>
    <property type="match status" value="1"/>
</dbReference>
<name>A0A0L0GDD9_9EUKA</name>
<dbReference type="Gene3D" id="3.30.70.100">
    <property type="match status" value="1"/>
</dbReference>
<reference evidence="3 4" key="1">
    <citation type="submission" date="2011-02" db="EMBL/GenBank/DDBJ databases">
        <title>The Genome Sequence of Sphaeroforma arctica JP610.</title>
        <authorList>
            <consortium name="The Broad Institute Genome Sequencing Platform"/>
            <person name="Russ C."/>
            <person name="Cuomo C."/>
            <person name="Young S.K."/>
            <person name="Zeng Q."/>
            <person name="Gargeya S."/>
            <person name="Alvarado L."/>
            <person name="Berlin A."/>
            <person name="Chapman S.B."/>
            <person name="Chen Z."/>
            <person name="Freedman E."/>
            <person name="Gellesch M."/>
            <person name="Goldberg J."/>
            <person name="Griggs A."/>
            <person name="Gujja S."/>
            <person name="Heilman E."/>
            <person name="Heiman D."/>
            <person name="Howarth C."/>
            <person name="Mehta T."/>
            <person name="Neiman D."/>
            <person name="Pearson M."/>
            <person name="Roberts A."/>
            <person name="Saif S."/>
            <person name="Shea T."/>
            <person name="Shenoy N."/>
            <person name="Sisk P."/>
            <person name="Stolte C."/>
            <person name="Sykes S."/>
            <person name="White J."/>
            <person name="Yandava C."/>
            <person name="Burger G."/>
            <person name="Gray M.W."/>
            <person name="Holland P.W.H."/>
            <person name="King N."/>
            <person name="Lang F.B.F."/>
            <person name="Roger A.J."/>
            <person name="Ruiz-Trillo I."/>
            <person name="Haas B."/>
            <person name="Nusbaum C."/>
            <person name="Birren B."/>
        </authorList>
    </citation>
    <scope>NUCLEOTIDE SEQUENCE [LARGE SCALE GENOMIC DNA]</scope>
    <source>
        <strain evidence="3 4">JP610</strain>
    </source>
</reference>
<dbReference type="InterPro" id="IPR001763">
    <property type="entry name" value="Rhodanese-like_dom"/>
</dbReference>
<feature type="region of interest" description="Disordered" evidence="1">
    <location>
        <begin position="505"/>
        <end position="532"/>
    </location>
</feature>
<dbReference type="GeneID" id="25901450"/>
<dbReference type="PROSITE" id="PS50206">
    <property type="entry name" value="RHODANESE_3"/>
    <property type="match status" value="1"/>
</dbReference>
<keyword evidence="4" id="KW-1185">Reference proteome</keyword>
<feature type="compositionally biased region" description="Basic and acidic residues" evidence="1">
    <location>
        <begin position="394"/>
        <end position="410"/>
    </location>
</feature>
<dbReference type="OrthoDB" id="25002at2759"/>
<dbReference type="Pfam" id="PF00581">
    <property type="entry name" value="Rhodanese"/>
    <property type="match status" value="1"/>
</dbReference>
<dbReference type="InterPro" id="IPR020936">
    <property type="entry name" value="TrhO"/>
</dbReference>
<evidence type="ECO:0000313" key="4">
    <source>
        <dbReference type="Proteomes" id="UP000054560"/>
    </source>
</evidence>
<feature type="region of interest" description="Disordered" evidence="1">
    <location>
        <begin position="389"/>
        <end position="414"/>
    </location>
</feature>
<organism evidence="3 4">
    <name type="scientific">Sphaeroforma arctica JP610</name>
    <dbReference type="NCBI Taxonomy" id="667725"/>
    <lineage>
        <taxon>Eukaryota</taxon>
        <taxon>Ichthyosporea</taxon>
        <taxon>Ichthyophonida</taxon>
        <taxon>Sphaeroforma</taxon>
    </lineage>
</organism>
<feature type="compositionally biased region" description="Basic and acidic residues" evidence="1">
    <location>
        <begin position="458"/>
        <end position="472"/>
    </location>
</feature>
<dbReference type="InterPro" id="IPR036873">
    <property type="entry name" value="Rhodanese-like_dom_sf"/>
</dbReference>
<dbReference type="Pfam" id="PF17773">
    <property type="entry name" value="UPF0176_N"/>
    <property type="match status" value="1"/>
</dbReference>
<accession>A0A0L0GDD9</accession>
<protein>
    <recommendedName>
        <fullName evidence="2">Rhodanese domain-containing protein</fullName>
    </recommendedName>
</protein>
<dbReference type="Proteomes" id="UP000054560">
    <property type="component" value="Unassembled WGS sequence"/>
</dbReference>
<sequence>MAHTAGTKKLGSWFPTASVAKAAPVEGKCTILLFYHYCRPELEKDAKQRLIAFLQDTTGRLQLGGRLRVANEGINSTMSGTADAVREFADALTNWAAKAGKGPFLNPTPDYKYIDDLPPDRAFKDLKILPVNELVFYGVDEKHAPLVNGGTHLDPKDYHQKMKENDTVIIDVRNHYEAEIGRFDGQEKEGGAKYIDPKMRKSTDFKQWLAKDETKAELKGKQVLMYCTGGVRCERASALLNTEMGKDLGGIFQLQGGIEKYLQEFPEGGHWQGKNYVFDKREAFGVGNLAGVGGVVEGGKKKKEKAGKGLSEGVLGKCCVCACEWDRYIGKKKCYTCGVPVLMCSACCTLKPDKTPGKELTVRCPLCVQQNITVPAADVQLTDNGVGVSISKKTKSDGGRNRTNGKEGEGKSAPSVCKWGGGHAVDKKKTRAVKTFGKKCKLGDECTRSACYFTHPKDAKAKANEHSKRPHDSGSAAEVTKKRNVDTTVEKGSNIDILSKVMLSAKERKSVSQPHGDKEQKISKKTKISKKL</sequence>
<feature type="compositionally biased region" description="Basic and acidic residues" evidence="1">
    <location>
        <begin position="505"/>
        <end position="522"/>
    </location>
</feature>
<dbReference type="SMART" id="SM00450">
    <property type="entry name" value="RHOD"/>
    <property type="match status" value="1"/>
</dbReference>
<evidence type="ECO:0000259" key="2">
    <source>
        <dbReference type="PROSITE" id="PS50206"/>
    </source>
</evidence>
<feature type="compositionally biased region" description="Basic residues" evidence="1">
    <location>
        <begin position="523"/>
        <end position="532"/>
    </location>
</feature>
<proteinExistence type="predicted"/>
<feature type="domain" description="Rhodanese" evidence="2">
    <location>
        <begin position="163"/>
        <end position="270"/>
    </location>
</feature>
<dbReference type="eggNOG" id="ENOG502QSQK">
    <property type="taxonomic scope" value="Eukaryota"/>
</dbReference>
<feature type="compositionally biased region" description="Basic and acidic residues" evidence="1">
    <location>
        <begin position="479"/>
        <end position="488"/>
    </location>
</feature>
<dbReference type="AlphaFoldDB" id="A0A0L0GDD9"/>